<protein>
    <submittedName>
        <fullName evidence="1">Uncharacterized protein</fullName>
    </submittedName>
</protein>
<evidence type="ECO:0000313" key="1">
    <source>
        <dbReference type="EMBL" id="KAG5579849.1"/>
    </source>
</evidence>
<sequence length="76" mass="8738">MNEGELRTRRMDRIKKCSHFYCRNSVNNIGYWRSSGKNYTSPIGESPTRSATPTKIALWILTLTEGHVKLGEVDKH</sequence>
<organism evidence="1 2">
    <name type="scientific">Solanum commersonii</name>
    <name type="common">Commerson's wild potato</name>
    <name type="synonym">Commerson's nightshade</name>
    <dbReference type="NCBI Taxonomy" id="4109"/>
    <lineage>
        <taxon>Eukaryota</taxon>
        <taxon>Viridiplantae</taxon>
        <taxon>Streptophyta</taxon>
        <taxon>Embryophyta</taxon>
        <taxon>Tracheophyta</taxon>
        <taxon>Spermatophyta</taxon>
        <taxon>Magnoliopsida</taxon>
        <taxon>eudicotyledons</taxon>
        <taxon>Gunneridae</taxon>
        <taxon>Pentapetalae</taxon>
        <taxon>asterids</taxon>
        <taxon>lamiids</taxon>
        <taxon>Solanales</taxon>
        <taxon>Solanaceae</taxon>
        <taxon>Solanoideae</taxon>
        <taxon>Solaneae</taxon>
        <taxon>Solanum</taxon>
    </lineage>
</organism>
<reference evidence="1 2" key="1">
    <citation type="submission" date="2020-09" db="EMBL/GenBank/DDBJ databases">
        <title>De no assembly of potato wild relative species, Solanum commersonii.</title>
        <authorList>
            <person name="Cho K."/>
        </authorList>
    </citation>
    <scope>NUCLEOTIDE SEQUENCE [LARGE SCALE GENOMIC DNA]</scope>
    <source>
        <strain evidence="1">LZ3.2</strain>
        <tissue evidence="1">Leaf</tissue>
    </source>
</reference>
<evidence type="ECO:0000313" key="2">
    <source>
        <dbReference type="Proteomes" id="UP000824120"/>
    </source>
</evidence>
<dbReference type="AlphaFoldDB" id="A0A9J5WVK2"/>
<comment type="caution">
    <text evidence="1">The sequence shown here is derived from an EMBL/GenBank/DDBJ whole genome shotgun (WGS) entry which is preliminary data.</text>
</comment>
<proteinExistence type="predicted"/>
<dbReference type="Proteomes" id="UP000824120">
    <property type="component" value="Chromosome 10"/>
</dbReference>
<dbReference type="EMBL" id="JACXVP010000010">
    <property type="protein sequence ID" value="KAG5579849.1"/>
    <property type="molecule type" value="Genomic_DNA"/>
</dbReference>
<name>A0A9J5WVK2_SOLCO</name>
<keyword evidence="2" id="KW-1185">Reference proteome</keyword>
<gene>
    <name evidence="1" type="ORF">H5410_050476</name>
</gene>
<accession>A0A9J5WVK2</accession>